<evidence type="ECO:0000259" key="3">
    <source>
        <dbReference type="SMART" id="SM00858"/>
    </source>
</evidence>
<keyword evidence="2" id="KW-1133">Transmembrane helix</keyword>
<keyword evidence="4" id="KW-0966">Cell projection</keyword>
<evidence type="ECO:0000256" key="2">
    <source>
        <dbReference type="SAM" id="Phobius"/>
    </source>
</evidence>
<protein>
    <submittedName>
        <fullName evidence="4">Flagellar biosynthesis protein FlgA</fullName>
    </submittedName>
</protein>
<comment type="caution">
    <text evidence="4">The sequence shown here is derived from an EMBL/GenBank/DDBJ whole genome shotgun (WGS) entry which is preliminary data.</text>
</comment>
<dbReference type="InterPro" id="IPR013974">
    <property type="entry name" value="SAF"/>
</dbReference>
<feature type="compositionally biased region" description="Pro residues" evidence="1">
    <location>
        <begin position="19"/>
        <end position="28"/>
    </location>
</feature>
<keyword evidence="5" id="KW-1185">Reference proteome</keyword>
<keyword evidence="4" id="KW-0282">Flagellum</keyword>
<dbReference type="Proteomes" id="UP000283128">
    <property type="component" value="Unassembled WGS sequence"/>
</dbReference>
<dbReference type="Pfam" id="PF08666">
    <property type="entry name" value="SAF"/>
    <property type="match status" value="1"/>
</dbReference>
<organism evidence="4 5">
    <name type="scientific">Streptomyces antnestii</name>
    <dbReference type="NCBI Taxonomy" id="2494256"/>
    <lineage>
        <taxon>Bacteria</taxon>
        <taxon>Bacillati</taxon>
        <taxon>Actinomycetota</taxon>
        <taxon>Actinomycetes</taxon>
        <taxon>Kitasatosporales</taxon>
        <taxon>Streptomycetaceae</taxon>
        <taxon>Streptomyces</taxon>
    </lineage>
</organism>
<dbReference type="OrthoDB" id="3522397at2"/>
<name>A0A3S2VR03_9ACTN</name>
<dbReference type="EMBL" id="RZYA01000035">
    <property type="protein sequence ID" value="RVU15128.1"/>
    <property type="molecule type" value="Genomic_DNA"/>
</dbReference>
<dbReference type="SMART" id="SM00858">
    <property type="entry name" value="SAF"/>
    <property type="match status" value="1"/>
</dbReference>
<dbReference type="CDD" id="cd11614">
    <property type="entry name" value="SAF_CpaB_FlgA_like"/>
    <property type="match status" value="1"/>
</dbReference>
<proteinExistence type="predicted"/>
<feature type="transmembrane region" description="Helical" evidence="2">
    <location>
        <begin position="40"/>
        <end position="60"/>
    </location>
</feature>
<dbReference type="AlphaFoldDB" id="A0A3S2VR03"/>
<evidence type="ECO:0000313" key="5">
    <source>
        <dbReference type="Proteomes" id="UP000283128"/>
    </source>
</evidence>
<keyword evidence="2" id="KW-0812">Transmembrane</keyword>
<feature type="domain" description="SAF" evidence="3">
    <location>
        <begin position="66"/>
        <end position="129"/>
    </location>
</feature>
<accession>A0A3S2VR03</accession>
<gene>
    <name evidence="4" type="ORF">EOT10_39800</name>
</gene>
<feature type="region of interest" description="Disordered" evidence="1">
    <location>
        <begin position="1"/>
        <end position="31"/>
    </location>
</feature>
<evidence type="ECO:0000313" key="4">
    <source>
        <dbReference type="EMBL" id="RVU15128.1"/>
    </source>
</evidence>
<evidence type="ECO:0000256" key="1">
    <source>
        <dbReference type="SAM" id="MobiDB-lite"/>
    </source>
</evidence>
<keyword evidence="2" id="KW-0472">Membrane</keyword>
<reference evidence="4 5" key="1">
    <citation type="submission" date="2019-01" db="EMBL/GenBank/DDBJ databases">
        <title>Genome sequences of Streptomyces and Rhizobium isolates collected from root and soil.</title>
        <authorList>
            <person name="Chhettri S."/>
            <person name="Sevigny J.L."/>
            <person name="Sen A."/>
            <person name="Ennis N."/>
            <person name="Tisa L."/>
        </authorList>
    </citation>
    <scope>NUCLEOTIDE SEQUENCE [LARGE SCALE GENOMIC DNA]</scope>
    <source>
        <strain evidence="4 5">San01</strain>
    </source>
</reference>
<keyword evidence="4" id="KW-0969">Cilium</keyword>
<sequence length="235" mass="23653">MKVSKTQQRAVPVGGIPAPGQPSGPVAPPRVSARRRRPGLIALSLALIAAGGAGVVVLVLQAGHRTQVVTVTRDVQVGDVVTEADLGRASVALDPAVKAVSADDLDSVVGKRAAVELRPGSLLAPSQVTSRQLIRPNEQLVPVGLKPEQVPATALAPGQKVRLVHVPAQGEDTTTGAREQTPESVAARVVKAGAAAPGTGVVVVDVATAASDGPRVASWVSSGNVRLVLDAPGGS</sequence>